<accession>A0ABX5MGN8</accession>
<dbReference type="SUPFAM" id="SSF56091">
    <property type="entry name" value="DNA ligase/mRNA capping enzyme, catalytic domain"/>
    <property type="match status" value="1"/>
</dbReference>
<dbReference type="Gene3D" id="3.30.470.30">
    <property type="entry name" value="DNA ligase/mRNA capping enzyme"/>
    <property type="match status" value="1"/>
</dbReference>
<dbReference type="Pfam" id="PF01068">
    <property type="entry name" value="DNA_ligase_A_M"/>
    <property type="match status" value="1"/>
</dbReference>
<gene>
    <name evidence="2" type="ORF">C7400_1492</name>
</gene>
<feature type="domain" description="ATP-dependent DNA ligase family profile" evidence="1">
    <location>
        <begin position="52"/>
        <end position="239"/>
    </location>
</feature>
<keyword evidence="3" id="KW-1185">Reference proteome</keyword>
<evidence type="ECO:0000259" key="1">
    <source>
        <dbReference type="Pfam" id="PF01068"/>
    </source>
</evidence>
<proteinExistence type="predicted"/>
<sequence>MAELLKRIIRKDLRAGFSESSVNKGMPGLIAEFPYMRCVLPKKAKFNKWEWEQGVFSQEKADGFYDNLDHDDDGNVELRTRQGNPLPLDQFGGVVAEAKARLDRGTETHGEILVLVDGVIADREIGNSIVNRVAAGGEFAANEQPLFLAWDQIPLHVVVPKGEYHVGYRERFKALLMQLARVPGSDVRVIPTKIVHSLREAYQHCKELQLQGKEGTIIKRPTGFWKDTNSGNPDVVKLKVEAEADLVLKAIVPGRAGTKNEGRPGSITCETSCGQLVVDVTIQNEKMRDGLEAGWSAWEGRVMKVVFNDIMAPFASSNVHSFFLLRFAEDCVRIDKDVADNLARCREQLEAAINGEGVPA</sequence>
<keyword evidence="2" id="KW-0436">Ligase</keyword>
<name>A0ABX5MGN8_9BURK</name>
<organism evidence="2 3">
    <name type="scientific">Paraburkholderia tropica</name>
    <dbReference type="NCBI Taxonomy" id="92647"/>
    <lineage>
        <taxon>Bacteria</taxon>
        <taxon>Pseudomonadati</taxon>
        <taxon>Pseudomonadota</taxon>
        <taxon>Betaproteobacteria</taxon>
        <taxon>Burkholderiales</taxon>
        <taxon>Burkholderiaceae</taxon>
        <taxon>Paraburkholderia</taxon>
    </lineage>
</organism>
<comment type="caution">
    <text evidence="2">The sequence shown here is derived from an EMBL/GenBank/DDBJ whole genome shotgun (WGS) entry which is preliminary data.</text>
</comment>
<dbReference type="GO" id="GO:0016874">
    <property type="term" value="F:ligase activity"/>
    <property type="evidence" value="ECO:0007669"/>
    <property type="project" value="UniProtKB-KW"/>
</dbReference>
<dbReference type="Proteomes" id="UP000247515">
    <property type="component" value="Unassembled WGS sequence"/>
</dbReference>
<dbReference type="RefSeq" id="WP_110330014.1">
    <property type="nucleotide sequence ID" value="NZ_JBBBEG010000025.1"/>
</dbReference>
<reference evidence="2 3" key="1">
    <citation type="submission" date="2018-05" db="EMBL/GenBank/DDBJ databases">
        <title>Genomic Encyclopedia of Type Strains, Phase IV (KMG-V): Genome sequencing to study the core and pangenomes of soil and plant-associated prokaryotes.</title>
        <authorList>
            <person name="Whitman W."/>
        </authorList>
    </citation>
    <scope>NUCLEOTIDE SEQUENCE [LARGE SCALE GENOMIC DNA]</scope>
    <source>
        <strain evidence="2 3">SIr-6563</strain>
    </source>
</reference>
<evidence type="ECO:0000313" key="2">
    <source>
        <dbReference type="EMBL" id="PXX03451.1"/>
    </source>
</evidence>
<protein>
    <submittedName>
        <fullName evidence="2">DNA ligase-1</fullName>
    </submittedName>
</protein>
<dbReference type="InterPro" id="IPR012310">
    <property type="entry name" value="DNA_ligase_ATP-dep_cent"/>
</dbReference>
<dbReference type="EMBL" id="QJJV01000049">
    <property type="protein sequence ID" value="PXX03451.1"/>
    <property type="molecule type" value="Genomic_DNA"/>
</dbReference>
<evidence type="ECO:0000313" key="3">
    <source>
        <dbReference type="Proteomes" id="UP000247515"/>
    </source>
</evidence>